<evidence type="ECO:0000313" key="2">
    <source>
        <dbReference type="Proteomes" id="UP000800035"/>
    </source>
</evidence>
<proteinExistence type="predicted"/>
<organism evidence="1 2">
    <name type="scientific">Byssothecium circinans</name>
    <dbReference type="NCBI Taxonomy" id="147558"/>
    <lineage>
        <taxon>Eukaryota</taxon>
        <taxon>Fungi</taxon>
        <taxon>Dikarya</taxon>
        <taxon>Ascomycota</taxon>
        <taxon>Pezizomycotina</taxon>
        <taxon>Dothideomycetes</taxon>
        <taxon>Pleosporomycetidae</taxon>
        <taxon>Pleosporales</taxon>
        <taxon>Massarineae</taxon>
        <taxon>Massarinaceae</taxon>
        <taxon>Byssothecium</taxon>
    </lineage>
</organism>
<reference evidence="1" key="1">
    <citation type="journal article" date="2020" name="Stud. Mycol.">
        <title>101 Dothideomycetes genomes: a test case for predicting lifestyles and emergence of pathogens.</title>
        <authorList>
            <person name="Haridas S."/>
            <person name="Albert R."/>
            <person name="Binder M."/>
            <person name="Bloem J."/>
            <person name="Labutti K."/>
            <person name="Salamov A."/>
            <person name="Andreopoulos B."/>
            <person name="Baker S."/>
            <person name="Barry K."/>
            <person name="Bills G."/>
            <person name="Bluhm B."/>
            <person name="Cannon C."/>
            <person name="Castanera R."/>
            <person name="Culley D."/>
            <person name="Daum C."/>
            <person name="Ezra D."/>
            <person name="Gonzalez J."/>
            <person name="Henrissat B."/>
            <person name="Kuo A."/>
            <person name="Liang C."/>
            <person name="Lipzen A."/>
            <person name="Lutzoni F."/>
            <person name="Magnuson J."/>
            <person name="Mondo S."/>
            <person name="Nolan M."/>
            <person name="Ohm R."/>
            <person name="Pangilinan J."/>
            <person name="Park H.-J."/>
            <person name="Ramirez L."/>
            <person name="Alfaro M."/>
            <person name="Sun H."/>
            <person name="Tritt A."/>
            <person name="Yoshinaga Y."/>
            <person name="Zwiers L.-H."/>
            <person name="Turgeon B."/>
            <person name="Goodwin S."/>
            <person name="Spatafora J."/>
            <person name="Crous P."/>
            <person name="Grigoriev I."/>
        </authorList>
    </citation>
    <scope>NUCLEOTIDE SEQUENCE</scope>
    <source>
        <strain evidence="1">CBS 675.92</strain>
    </source>
</reference>
<name>A0A6A5TM59_9PLEO</name>
<keyword evidence="2" id="KW-1185">Reference proteome</keyword>
<sequence length="56" mass="6461">GLSVDKAVIMVSGERDHCPSLMYVALLRVKTINSLMFKDVFSYQRLKQKRSKVLEM</sequence>
<dbReference type="AlphaFoldDB" id="A0A6A5TM59"/>
<protein>
    <submittedName>
        <fullName evidence="1">Uncharacterized protein</fullName>
    </submittedName>
</protein>
<dbReference type="OrthoDB" id="3806289at2759"/>
<accession>A0A6A5TM59</accession>
<feature type="non-terminal residue" evidence="1">
    <location>
        <position position="1"/>
    </location>
</feature>
<evidence type="ECO:0000313" key="1">
    <source>
        <dbReference type="EMBL" id="KAF1952819.1"/>
    </source>
</evidence>
<dbReference type="Proteomes" id="UP000800035">
    <property type="component" value="Unassembled WGS sequence"/>
</dbReference>
<gene>
    <name evidence="1" type="ORF">CC80DRAFT_421507</name>
</gene>
<dbReference type="EMBL" id="ML977007">
    <property type="protein sequence ID" value="KAF1952819.1"/>
    <property type="molecule type" value="Genomic_DNA"/>
</dbReference>